<organism evidence="3 4">
    <name type="scientific">Ruegeria atlantica</name>
    <dbReference type="NCBI Taxonomy" id="81569"/>
    <lineage>
        <taxon>Bacteria</taxon>
        <taxon>Pseudomonadati</taxon>
        <taxon>Pseudomonadota</taxon>
        <taxon>Alphaproteobacteria</taxon>
        <taxon>Rhodobacterales</taxon>
        <taxon>Roseobacteraceae</taxon>
        <taxon>Ruegeria</taxon>
    </lineage>
</organism>
<evidence type="ECO:0000259" key="2">
    <source>
        <dbReference type="Pfam" id="PF12804"/>
    </source>
</evidence>
<dbReference type="Pfam" id="PF12804">
    <property type="entry name" value="NTP_transf_3"/>
    <property type="match status" value="1"/>
</dbReference>
<keyword evidence="1" id="KW-0460">Magnesium</keyword>
<gene>
    <name evidence="3" type="ORF">GS634_04480</name>
</gene>
<dbReference type="RefSeq" id="WP_171328673.1">
    <property type="nucleotide sequence ID" value="NZ_WVRA01000001.1"/>
</dbReference>
<dbReference type="PANTHER" id="PTHR43777">
    <property type="entry name" value="MOLYBDENUM COFACTOR CYTIDYLYLTRANSFERASE"/>
    <property type="match status" value="1"/>
</dbReference>
<dbReference type="GO" id="GO:0016779">
    <property type="term" value="F:nucleotidyltransferase activity"/>
    <property type="evidence" value="ECO:0007669"/>
    <property type="project" value="UniProtKB-ARBA"/>
</dbReference>
<evidence type="ECO:0000256" key="1">
    <source>
        <dbReference type="ARBA" id="ARBA00022842"/>
    </source>
</evidence>
<dbReference type="InterPro" id="IPR025877">
    <property type="entry name" value="MobA-like_NTP_Trfase"/>
</dbReference>
<dbReference type="AlphaFoldDB" id="A0AA90YYH4"/>
<sequence>MTEIPIILLAAGQSSRMGGIDKLMQPINGIPLLARSARTASAVGPVIVALPPEPNPRYGALDDMDVQIVPVRDAAEGMNASLRAAIQKLPPDASAAMVLLADLPDLTQADLATILKARLTHPDYLIWRGTTEDGKPGHPVVFDRSLFGQLSQLQGDDGAQEIVRKHKDFVHLHPLPGRNALLDLDTLDDWKAWRKKHAP</sequence>
<dbReference type="SUPFAM" id="SSF53448">
    <property type="entry name" value="Nucleotide-diphospho-sugar transferases"/>
    <property type="match status" value="1"/>
</dbReference>
<keyword evidence="3" id="KW-0808">Transferase</keyword>
<protein>
    <submittedName>
        <fullName evidence="3">NTP transferase domain-containing protein</fullName>
    </submittedName>
</protein>
<name>A0AA90YYH4_9RHOB</name>
<dbReference type="InterPro" id="IPR029044">
    <property type="entry name" value="Nucleotide-diphossugar_trans"/>
</dbReference>
<dbReference type="Gene3D" id="3.90.550.10">
    <property type="entry name" value="Spore Coat Polysaccharide Biosynthesis Protein SpsA, Chain A"/>
    <property type="match status" value="1"/>
</dbReference>
<dbReference type="EMBL" id="WVRA01000001">
    <property type="protein sequence ID" value="NOE17376.1"/>
    <property type="molecule type" value="Genomic_DNA"/>
</dbReference>
<evidence type="ECO:0000313" key="4">
    <source>
        <dbReference type="Proteomes" id="UP000597886"/>
    </source>
</evidence>
<evidence type="ECO:0000313" key="3">
    <source>
        <dbReference type="EMBL" id="NOE17376.1"/>
    </source>
</evidence>
<comment type="caution">
    <text evidence="3">The sequence shown here is derived from an EMBL/GenBank/DDBJ whole genome shotgun (WGS) entry which is preliminary data.</text>
</comment>
<dbReference type="Proteomes" id="UP000597886">
    <property type="component" value="Unassembled WGS sequence"/>
</dbReference>
<dbReference type="CDD" id="cd04182">
    <property type="entry name" value="GT_2_like_f"/>
    <property type="match status" value="1"/>
</dbReference>
<accession>A0AA90YYH4</accession>
<proteinExistence type="predicted"/>
<reference evidence="3" key="1">
    <citation type="submission" date="2019-12" db="EMBL/GenBank/DDBJ databases">
        <title>Ruegeria JWLKs population differentiation of coral mucus and skeleton niches.</title>
        <authorList>
            <person name="Luo D."/>
        </authorList>
    </citation>
    <scope>NUCLEOTIDE SEQUENCE</scope>
    <source>
        <strain evidence="3">HKCCD6181</strain>
    </source>
</reference>
<feature type="domain" description="MobA-like NTP transferase" evidence="2">
    <location>
        <begin position="7"/>
        <end position="167"/>
    </location>
</feature>
<dbReference type="PANTHER" id="PTHR43777:SF1">
    <property type="entry name" value="MOLYBDENUM COFACTOR CYTIDYLYLTRANSFERASE"/>
    <property type="match status" value="1"/>
</dbReference>